<comment type="subcellular location">
    <subcellularLocation>
        <location evidence="1">Nucleus</location>
    </subcellularLocation>
</comment>
<evidence type="ECO:0008006" key="9">
    <source>
        <dbReference type="Google" id="ProtNLM"/>
    </source>
</evidence>
<dbReference type="GO" id="GO:0016251">
    <property type="term" value="F:RNA polymerase II general transcription initiation factor activity"/>
    <property type="evidence" value="ECO:0007669"/>
    <property type="project" value="TreeGrafter"/>
</dbReference>
<dbReference type="InParanoid" id="A0A0G4EZI7"/>
<dbReference type="PANTHER" id="PTHR48068">
    <property type="entry name" value="TAF9 RNA POLYMERASE II, TATA BOX-BINDING PROTEIN (TBP)-ASSOCIATED FACTOR"/>
    <property type="match status" value="1"/>
</dbReference>
<reference evidence="7 8" key="1">
    <citation type="submission" date="2014-11" db="EMBL/GenBank/DDBJ databases">
        <authorList>
            <person name="Zhu J."/>
            <person name="Qi W."/>
            <person name="Song R."/>
        </authorList>
    </citation>
    <scope>NUCLEOTIDE SEQUENCE [LARGE SCALE GENOMIC DNA]</scope>
</reference>
<keyword evidence="3" id="KW-0805">Transcription regulation</keyword>
<dbReference type="Pfam" id="PF02291">
    <property type="entry name" value="TFIID-31kDa"/>
    <property type="match status" value="1"/>
</dbReference>
<evidence type="ECO:0000313" key="8">
    <source>
        <dbReference type="Proteomes" id="UP000041254"/>
    </source>
</evidence>
<comment type="similarity">
    <text evidence="2">Belongs to the TAF9 family.</text>
</comment>
<organism evidence="7 8">
    <name type="scientific">Vitrella brassicaformis (strain CCMP3155)</name>
    <dbReference type="NCBI Taxonomy" id="1169540"/>
    <lineage>
        <taxon>Eukaryota</taxon>
        <taxon>Sar</taxon>
        <taxon>Alveolata</taxon>
        <taxon>Colpodellida</taxon>
        <taxon>Vitrellaceae</taxon>
        <taxon>Vitrella</taxon>
    </lineage>
</organism>
<evidence type="ECO:0000256" key="2">
    <source>
        <dbReference type="ARBA" id="ARBA00007646"/>
    </source>
</evidence>
<evidence type="ECO:0000256" key="5">
    <source>
        <dbReference type="ARBA" id="ARBA00023242"/>
    </source>
</evidence>
<accession>A0A0G4EZI7</accession>
<dbReference type="CDD" id="cd07979">
    <property type="entry name" value="HFD_TAF9"/>
    <property type="match status" value="1"/>
</dbReference>
<gene>
    <name evidence="7" type="ORF">Vbra_21164</name>
</gene>
<dbReference type="Proteomes" id="UP000041254">
    <property type="component" value="Unassembled WGS sequence"/>
</dbReference>
<dbReference type="EMBL" id="CDMY01000352">
    <property type="protein sequence ID" value="CEM04514.1"/>
    <property type="molecule type" value="Genomic_DNA"/>
</dbReference>
<evidence type="ECO:0000256" key="3">
    <source>
        <dbReference type="ARBA" id="ARBA00023015"/>
    </source>
</evidence>
<evidence type="ECO:0000256" key="1">
    <source>
        <dbReference type="ARBA" id="ARBA00004123"/>
    </source>
</evidence>
<dbReference type="STRING" id="1169540.A0A0G4EZI7"/>
<keyword evidence="8" id="KW-1185">Reference proteome</keyword>
<evidence type="ECO:0000256" key="6">
    <source>
        <dbReference type="SAM" id="MobiDB-lite"/>
    </source>
</evidence>
<dbReference type="Gene3D" id="1.10.20.10">
    <property type="entry name" value="Histone, subunit A"/>
    <property type="match status" value="1"/>
</dbReference>
<dbReference type="GO" id="GO:0003713">
    <property type="term" value="F:transcription coactivator activity"/>
    <property type="evidence" value="ECO:0007669"/>
    <property type="project" value="TreeGrafter"/>
</dbReference>
<keyword evidence="4" id="KW-0804">Transcription</keyword>
<evidence type="ECO:0000313" key="7">
    <source>
        <dbReference type="EMBL" id="CEM04514.1"/>
    </source>
</evidence>
<evidence type="ECO:0000256" key="4">
    <source>
        <dbReference type="ARBA" id="ARBA00023163"/>
    </source>
</evidence>
<dbReference type="GO" id="GO:0051123">
    <property type="term" value="P:RNA polymerase II preinitiation complex assembly"/>
    <property type="evidence" value="ECO:0007669"/>
    <property type="project" value="TreeGrafter"/>
</dbReference>
<dbReference type="PANTHER" id="PTHR48068:SF4">
    <property type="entry name" value="TATA-BOX BINDING PROTEIN ASSOCIATED FACTOR 9"/>
    <property type="match status" value="1"/>
</dbReference>
<name>A0A0G4EZI7_VITBC</name>
<feature type="region of interest" description="Disordered" evidence="6">
    <location>
        <begin position="104"/>
        <end position="127"/>
    </location>
</feature>
<dbReference type="OrthoDB" id="341924at2759"/>
<dbReference type="VEuPathDB" id="CryptoDB:Vbra_21164"/>
<protein>
    <recommendedName>
        <fullName evidence="9">Transcription initiation factor TFIID subunit 12 domain-containing protein</fullName>
    </recommendedName>
</protein>
<dbReference type="InterPro" id="IPR051431">
    <property type="entry name" value="TFIID_subunit_9"/>
</dbReference>
<sequence>MEASGPSGPSSAKRPEKADARQAVRGLLRELNVLEYDEAVLDQLVEIMHREVRSVLGIAEELSRKHDGQKKAKLDVSDVRAAIEMRAQMGPRETIDPDVQKIEASRTNSSELPPVPEGGGLLLPSDRSRRTTTNWRLDLDSFA</sequence>
<proteinExistence type="inferred from homology"/>
<dbReference type="AlphaFoldDB" id="A0A0G4EZI7"/>
<dbReference type="InterPro" id="IPR009072">
    <property type="entry name" value="Histone-fold"/>
</dbReference>
<dbReference type="InterPro" id="IPR003162">
    <property type="entry name" value="TFIID-31"/>
</dbReference>
<dbReference type="GO" id="GO:0005669">
    <property type="term" value="C:transcription factor TFIID complex"/>
    <property type="evidence" value="ECO:0007669"/>
    <property type="project" value="TreeGrafter"/>
</dbReference>
<dbReference type="GO" id="GO:0000124">
    <property type="term" value="C:SAGA complex"/>
    <property type="evidence" value="ECO:0007669"/>
    <property type="project" value="TreeGrafter"/>
</dbReference>
<dbReference type="GO" id="GO:0046982">
    <property type="term" value="F:protein heterodimerization activity"/>
    <property type="evidence" value="ECO:0007669"/>
    <property type="project" value="InterPro"/>
</dbReference>
<keyword evidence="5" id="KW-0539">Nucleus</keyword>